<name>A0ABS9UNJ7_9BACT</name>
<dbReference type="PANTHER" id="PTHR12526:SF572">
    <property type="entry name" value="BLL5144 PROTEIN"/>
    <property type="match status" value="1"/>
</dbReference>
<protein>
    <submittedName>
        <fullName evidence="3">Glycosyltransferase</fullName>
        <ecNumber evidence="3">2.4.-.-</ecNumber>
    </submittedName>
</protein>
<feature type="domain" description="Glycosyl transferase family 1" evidence="1">
    <location>
        <begin position="218"/>
        <end position="391"/>
    </location>
</feature>
<dbReference type="Pfam" id="PF00534">
    <property type="entry name" value="Glycos_transf_1"/>
    <property type="match status" value="1"/>
</dbReference>
<accession>A0ABS9UNJ7</accession>
<evidence type="ECO:0000313" key="3">
    <source>
        <dbReference type="EMBL" id="MCH7398201.1"/>
    </source>
</evidence>
<dbReference type="EC" id="2.4.-.-" evidence="3"/>
<dbReference type="Proteomes" id="UP001165488">
    <property type="component" value="Unassembled WGS sequence"/>
</dbReference>
<sequence>MKDFTSSLPKFPDFKYSNAEAPFFSLTDITLSENGSNLPEILFVTSFPPRECGIATYTQDLVQALKNQFGESFKYSICALESAKEQFTYEQKPKFILNTDNRNSYAKIAFNINRDNNVKLVVIQHEFGLFASELNEFNLFIHNISKPIVFVFHTVLPNPAEDMRRQVLDMAANAASIIVMTKSARDILVEEYTLEASKITVIPHGTHLISPIERNSLKVKYNLEDKNVLSTFGLLGKSKCIETTLNALPAIVKNDPNVMFLVLGKTHPNIVKEEGEKYRDSLIEIVRELKLEKHVRFVNEYLPLPILLEYLQLTDVYLFTSNDPNQAVSGTFSYAVSSGCPVVSTPIPHAKEVLSETNGLIVDFENPHKLAKAVISLLGDEKLRAEISSNSFHKMASTAWQNSAIAHTMIFKNLTEKEVKIKFSIPKINLNHIRKMTTDFGMIQFSKVASPDLETGYTLDDNARALIAICQHYQLYKNEEDLFLINKYLKFVKFCMQFNGEFLNYVNDREEFSYQNYPENLEDSNGRAIWALGFVVSLHDILPKLNIAEAEKTLEKALPHLDKIHSTRAMAFIIKGLYYQDKKENKSLIQRLGNRLVKMYAHEKSNDWHWFESYLTYGNSLLPEALLCAYLSTNFELFKVVAKESFEFLLSKIFIDGKIKVISNKGWHVRNETSLAPVGGEQPIDIAYTIMALEKFYHVFGLESYSQKAKTAFNWFLGDNHLNQIVYNPCTGGCYDGIEEFNVNLNQGAESTLSYLMGRLAIKRLMDFEEASVLLPAREVFEEL</sequence>
<dbReference type="GO" id="GO:0016757">
    <property type="term" value="F:glycosyltransferase activity"/>
    <property type="evidence" value="ECO:0007669"/>
    <property type="project" value="UniProtKB-KW"/>
</dbReference>
<keyword evidence="3" id="KW-0808">Transferase</keyword>
<comment type="caution">
    <text evidence="3">The sequence shown here is derived from an EMBL/GenBank/DDBJ whole genome shotgun (WGS) entry which is preliminary data.</text>
</comment>
<dbReference type="SUPFAM" id="SSF48208">
    <property type="entry name" value="Six-hairpin glycosidases"/>
    <property type="match status" value="1"/>
</dbReference>
<dbReference type="EMBL" id="JAKZGS010000006">
    <property type="protein sequence ID" value="MCH7398201.1"/>
    <property type="molecule type" value="Genomic_DNA"/>
</dbReference>
<organism evidence="3 4">
    <name type="scientific">Belliella calami</name>
    <dbReference type="NCBI Taxonomy" id="2923436"/>
    <lineage>
        <taxon>Bacteria</taxon>
        <taxon>Pseudomonadati</taxon>
        <taxon>Bacteroidota</taxon>
        <taxon>Cytophagia</taxon>
        <taxon>Cytophagales</taxon>
        <taxon>Cyclobacteriaceae</taxon>
        <taxon>Belliella</taxon>
    </lineage>
</organism>
<evidence type="ECO:0000259" key="2">
    <source>
        <dbReference type="Pfam" id="PF13439"/>
    </source>
</evidence>
<evidence type="ECO:0000313" key="4">
    <source>
        <dbReference type="Proteomes" id="UP001165488"/>
    </source>
</evidence>
<dbReference type="Pfam" id="PF13439">
    <property type="entry name" value="Glyco_transf_4"/>
    <property type="match status" value="1"/>
</dbReference>
<gene>
    <name evidence="3" type="ORF">MM236_09385</name>
</gene>
<dbReference type="InterPro" id="IPR008928">
    <property type="entry name" value="6-hairpin_glycosidase_sf"/>
</dbReference>
<dbReference type="PANTHER" id="PTHR12526">
    <property type="entry name" value="GLYCOSYLTRANSFERASE"/>
    <property type="match status" value="1"/>
</dbReference>
<dbReference type="RefSeq" id="WP_241274716.1">
    <property type="nucleotide sequence ID" value="NZ_JAKZGS010000006.1"/>
</dbReference>
<dbReference type="InterPro" id="IPR028098">
    <property type="entry name" value="Glyco_trans_4-like_N"/>
</dbReference>
<keyword evidence="4" id="KW-1185">Reference proteome</keyword>
<dbReference type="SUPFAM" id="SSF53756">
    <property type="entry name" value="UDP-Glycosyltransferase/glycogen phosphorylase"/>
    <property type="match status" value="1"/>
</dbReference>
<dbReference type="InterPro" id="IPR001296">
    <property type="entry name" value="Glyco_trans_1"/>
</dbReference>
<dbReference type="Gene3D" id="3.40.50.2000">
    <property type="entry name" value="Glycogen Phosphorylase B"/>
    <property type="match status" value="2"/>
</dbReference>
<keyword evidence="3" id="KW-0328">Glycosyltransferase</keyword>
<reference evidence="3" key="1">
    <citation type="submission" date="2022-03" db="EMBL/GenBank/DDBJ databases">
        <title>De novo assembled genomes of Belliella spp. (Cyclobacteriaceae) strains.</title>
        <authorList>
            <person name="Szabo A."/>
            <person name="Korponai K."/>
            <person name="Felfoldi T."/>
        </authorList>
    </citation>
    <scope>NUCLEOTIDE SEQUENCE</scope>
    <source>
        <strain evidence="3">DSM 107340</strain>
    </source>
</reference>
<proteinExistence type="predicted"/>
<evidence type="ECO:0000259" key="1">
    <source>
        <dbReference type="Pfam" id="PF00534"/>
    </source>
</evidence>
<feature type="domain" description="Glycosyltransferase subfamily 4-like N-terminal" evidence="2">
    <location>
        <begin position="53"/>
        <end position="206"/>
    </location>
</feature>